<proteinExistence type="predicted"/>
<dbReference type="RefSeq" id="XP_065656797.1">
    <property type="nucleotide sequence ID" value="XM_065800725.1"/>
</dbReference>
<evidence type="ECO:0000313" key="2">
    <source>
        <dbReference type="RefSeq" id="XP_065656797.1"/>
    </source>
</evidence>
<name>A0ABM4C5E0_HYDVU</name>
<protein>
    <submittedName>
        <fullName evidence="2">Uncharacterized protein LOC136082207</fullName>
    </submittedName>
</protein>
<keyword evidence="1" id="KW-1185">Reference proteome</keyword>
<accession>A0ABM4C5E0</accession>
<gene>
    <name evidence="2" type="primary">LOC136082207</name>
</gene>
<dbReference type="GeneID" id="136082207"/>
<sequence length="216" mass="24997">MFSITCLQKQAMFALTFTSPNVWIKFMFTFAYSQAKSRSPLPVHSSRSYSKSQNNHFHSVFLKSKSKAKKLVRCMNSNFPMDEARFQKKTISLLTCIVDLFENQVHQINNDCTKDVEKFDNMDKFKELEESLSKKDFFSFMVGHLKMVGGEAVRENVRNLMKRTNRHEQKKLSFKETKICSVVVASVLSNHATTEIEVLDSVENVLKYAPEKKKDV</sequence>
<organism evidence="1 2">
    <name type="scientific">Hydra vulgaris</name>
    <name type="common">Hydra</name>
    <name type="synonym">Hydra attenuata</name>
    <dbReference type="NCBI Taxonomy" id="6087"/>
    <lineage>
        <taxon>Eukaryota</taxon>
        <taxon>Metazoa</taxon>
        <taxon>Cnidaria</taxon>
        <taxon>Hydrozoa</taxon>
        <taxon>Hydroidolina</taxon>
        <taxon>Anthoathecata</taxon>
        <taxon>Aplanulata</taxon>
        <taxon>Hydridae</taxon>
        <taxon>Hydra</taxon>
    </lineage>
</organism>
<dbReference type="Proteomes" id="UP001652625">
    <property type="component" value="Chromosome 07"/>
</dbReference>
<evidence type="ECO:0000313" key="1">
    <source>
        <dbReference type="Proteomes" id="UP001652625"/>
    </source>
</evidence>
<reference evidence="2" key="1">
    <citation type="submission" date="2025-08" db="UniProtKB">
        <authorList>
            <consortium name="RefSeq"/>
        </authorList>
    </citation>
    <scope>IDENTIFICATION</scope>
</reference>